<dbReference type="InterPro" id="IPR036322">
    <property type="entry name" value="WD40_repeat_dom_sf"/>
</dbReference>
<keyword evidence="1 4" id="KW-0853">WD repeat</keyword>
<dbReference type="InterPro" id="IPR015943">
    <property type="entry name" value="WD40/YVTN_repeat-like_dom_sf"/>
</dbReference>
<feature type="coiled-coil region" evidence="5">
    <location>
        <begin position="375"/>
        <end position="402"/>
    </location>
</feature>
<evidence type="ECO:0000313" key="7">
    <source>
        <dbReference type="EMBL" id="CUG87147.1"/>
    </source>
</evidence>
<dbReference type="PROSITE" id="PS50294">
    <property type="entry name" value="WD_REPEATS_REGION"/>
    <property type="match status" value="1"/>
</dbReference>
<name>A0A0S4JA89_BODSA</name>
<dbReference type="PROSITE" id="PS50082">
    <property type="entry name" value="WD_REPEATS_2"/>
    <property type="match status" value="1"/>
</dbReference>
<dbReference type="VEuPathDB" id="TriTrypDB:BSAL_08870"/>
<dbReference type="SMART" id="SM00320">
    <property type="entry name" value="WD40"/>
    <property type="match status" value="5"/>
</dbReference>
<keyword evidence="5" id="KW-0175">Coiled coil</keyword>
<evidence type="ECO:0000313" key="8">
    <source>
        <dbReference type="Proteomes" id="UP000051952"/>
    </source>
</evidence>
<feature type="compositionally biased region" description="Low complexity" evidence="6">
    <location>
        <begin position="602"/>
        <end position="627"/>
    </location>
</feature>
<feature type="compositionally biased region" description="Basic and acidic residues" evidence="6">
    <location>
        <begin position="835"/>
        <end position="847"/>
    </location>
</feature>
<dbReference type="AlphaFoldDB" id="A0A0S4JA89"/>
<dbReference type="InterPro" id="IPR019775">
    <property type="entry name" value="WD40_repeat_CS"/>
</dbReference>
<feature type="region of interest" description="Disordered" evidence="6">
    <location>
        <begin position="582"/>
        <end position="649"/>
    </location>
</feature>
<evidence type="ECO:0000256" key="3">
    <source>
        <dbReference type="ARBA" id="ARBA00022980"/>
    </source>
</evidence>
<feature type="compositionally biased region" description="Low complexity" evidence="6">
    <location>
        <begin position="637"/>
        <end position="649"/>
    </location>
</feature>
<feature type="compositionally biased region" description="Low complexity" evidence="6">
    <location>
        <begin position="582"/>
        <end position="592"/>
    </location>
</feature>
<gene>
    <name evidence="7" type="ORF">BSAL_08870</name>
</gene>
<keyword evidence="2" id="KW-0677">Repeat</keyword>
<evidence type="ECO:0000256" key="2">
    <source>
        <dbReference type="ARBA" id="ARBA00022737"/>
    </source>
</evidence>
<feature type="repeat" description="WD" evidence="4">
    <location>
        <begin position="161"/>
        <end position="200"/>
    </location>
</feature>
<dbReference type="Proteomes" id="UP000051952">
    <property type="component" value="Unassembled WGS sequence"/>
</dbReference>
<evidence type="ECO:0000256" key="6">
    <source>
        <dbReference type="SAM" id="MobiDB-lite"/>
    </source>
</evidence>
<feature type="region of interest" description="Disordered" evidence="6">
    <location>
        <begin position="669"/>
        <end position="726"/>
    </location>
</feature>
<evidence type="ECO:0000256" key="1">
    <source>
        <dbReference type="ARBA" id="ARBA00022574"/>
    </source>
</evidence>
<evidence type="ECO:0000256" key="5">
    <source>
        <dbReference type="SAM" id="Coils"/>
    </source>
</evidence>
<dbReference type="InterPro" id="IPR001680">
    <property type="entry name" value="WD40_rpt"/>
</dbReference>
<dbReference type="PROSITE" id="PS00678">
    <property type="entry name" value="WD_REPEATS_1"/>
    <property type="match status" value="1"/>
</dbReference>
<keyword evidence="8" id="KW-1185">Reference proteome</keyword>
<sequence length="878" mass="93919">MSSMTSSSTSQAAPIGDDRHFRVDSDVRALAVSEHNVWLAHHDGDVTIRKTRTTELVHTIRPSPGGGRAWSMVVVPYGQNANNLQNTAANNASKNDEVWLGLSNGTIDVYDAVTYEKLHSLLRHTGGIYTLAEYGGYVYSGSNDFTIVMWSAERHRSVRQLCGHSSYVRCLYAEGSIVISGGDDHTIRVWEVPSGKLLQAQHFHHSGVSTLARVGMHMWSGDDLGQICVWALGTYELLVKNEKAHASRITIIKKVGSRVYIGSTDRKVSIWDAYGKKQLRTMEDHNSWITCVACPSVLSRYFVWSAGADGAVRCWHHDEYKIMSGDAERFDDVRWYYTMHPPGQEQTTALLDQIHHQDHQLVQWKQEADTFRGEASRSTQQSETLNRRLADALEECVKQKARADSVEALLSTKTALLLTKETELESLSSKTVGSVTEIGALKVQVEGLIAKLKEEERRADQAVAEKLAADSLLIKLKDLKAEEAAGGRLSNGSTSAKYLPLLILNTPSDVGSTVIALHHDIRSLLQLNEALRDEVERYKGVLGIKTNTPYPILKLASLAEDRVRDDVPLYVVPPLPLGATNATGATSAGSPSPSIPPQLKSPTIVPTGTAPTTTTTTTNSSAATPAAAVPPKPSTPSPTASAAAAPSSASSITSSAAVGAVDPISGLPKIPSLVTPAAAPTASTTATTRTSSPPLSAAPSSDPVPAQAKPLVPAPPASAPPHAASSAVSQGRPIVIQQQVAYGAFATYSPAGTQSHVVVSPSQPLFTIDAHRAAAAASSGHHHHGGGVVAGNTFEELHGGAQWLKSNVAEYVQERYHRKVTPLFGPPVVTTNHHHIAEGGTPRRDVSPRLVSPRSHGRSSVRPATAAGFGSSTTRKYF</sequence>
<protein>
    <submittedName>
        <fullName evidence="7">WD40 repeat-containing protein, putative</fullName>
    </submittedName>
</protein>
<dbReference type="PANTHER" id="PTHR44489:SF11">
    <property type="entry name" value="WD REPEAT DOMAIN 86"/>
    <property type="match status" value="1"/>
</dbReference>
<feature type="region of interest" description="Disordered" evidence="6">
    <location>
        <begin position="833"/>
        <end position="878"/>
    </location>
</feature>
<keyword evidence="3" id="KW-0689">Ribosomal protein</keyword>
<dbReference type="GO" id="GO:0005840">
    <property type="term" value="C:ribosome"/>
    <property type="evidence" value="ECO:0007669"/>
    <property type="project" value="UniProtKB-KW"/>
</dbReference>
<accession>A0A0S4JA89</accession>
<dbReference type="InterPro" id="IPR044715">
    <property type="entry name" value="WDR86-like"/>
</dbReference>
<proteinExistence type="predicted"/>
<dbReference type="Pfam" id="PF00400">
    <property type="entry name" value="WD40"/>
    <property type="match status" value="3"/>
</dbReference>
<dbReference type="OrthoDB" id="243004at2759"/>
<organism evidence="7 8">
    <name type="scientific">Bodo saltans</name>
    <name type="common">Flagellated protozoan</name>
    <dbReference type="NCBI Taxonomy" id="75058"/>
    <lineage>
        <taxon>Eukaryota</taxon>
        <taxon>Discoba</taxon>
        <taxon>Euglenozoa</taxon>
        <taxon>Kinetoplastea</taxon>
        <taxon>Metakinetoplastina</taxon>
        <taxon>Eubodonida</taxon>
        <taxon>Bodonidae</taxon>
        <taxon>Bodo</taxon>
    </lineage>
</organism>
<reference evidence="8" key="1">
    <citation type="submission" date="2015-09" db="EMBL/GenBank/DDBJ databases">
        <authorList>
            <consortium name="Pathogen Informatics"/>
        </authorList>
    </citation>
    <scope>NUCLEOTIDE SEQUENCE [LARGE SCALE GENOMIC DNA]</scope>
    <source>
        <strain evidence="8">Lake Konstanz</strain>
    </source>
</reference>
<dbReference type="OMA" id="WHSCHES"/>
<keyword evidence="3" id="KW-0687">Ribonucleoprotein</keyword>
<dbReference type="SUPFAM" id="SSF50978">
    <property type="entry name" value="WD40 repeat-like"/>
    <property type="match status" value="1"/>
</dbReference>
<dbReference type="EMBL" id="CYKH01001453">
    <property type="protein sequence ID" value="CUG87147.1"/>
    <property type="molecule type" value="Genomic_DNA"/>
</dbReference>
<dbReference type="Gene3D" id="2.130.10.10">
    <property type="entry name" value="YVTN repeat-like/Quinoprotein amine dehydrogenase"/>
    <property type="match status" value="1"/>
</dbReference>
<evidence type="ECO:0000256" key="4">
    <source>
        <dbReference type="PROSITE-ProRule" id="PRU00221"/>
    </source>
</evidence>
<dbReference type="PANTHER" id="PTHR44489">
    <property type="match status" value="1"/>
</dbReference>
<feature type="coiled-coil region" evidence="5">
    <location>
        <begin position="438"/>
        <end position="465"/>
    </location>
</feature>
<feature type="compositionally biased region" description="Low complexity" evidence="6">
    <location>
        <begin position="671"/>
        <end position="706"/>
    </location>
</feature>